<sequence>MKDHYMRCWRWLALPALLLSIGLTVFHTFFPGEAIPVSAIFGRHEHLFIPATYTFSVVAVIAASLLVYAGYQLLPAQRYIPIYDKIARPVIYSSVLSMVWLYAFTHEYLFIAWVLQIGQLILSLVVFTRIRKEMSTTLYRQYKWIQLPFTTAAAWLTFSTVMYAGVWLKSIGYDGVPFGENVVAILAVLVVAMLANAVHNRYRDVIFPLTIAWCCIGIYAEQRGAEKLVALVALSTGLYLVARVVIVAVRQRVVEVTRAYASVRSTPARSVSDHRSQSA</sequence>
<evidence type="ECO:0000256" key="1">
    <source>
        <dbReference type="SAM" id="Phobius"/>
    </source>
</evidence>
<dbReference type="RefSeq" id="WP_254089084.1">
    <property type="nucleotide sequence ID" value="NZ_JAHESC010000004.1"/>
</dbReference>
<dbReference type="EMBL" id="JAHESC010000004">
    <property type="protein sequence ID" value="MBT1685832.1"/>
    <property type="molecule type" value="Genomic_DNA"/>
</dbReference>
<organism evidence="2 3">
    <name type="scientific">Dawidia soli</name>
    <dbReference type="NCBI Taxonomy" id="2782352"/>
    <lineage>
        <taxon>Bacteria</taxon>
        <taxon>Pseudomonadati</taxon>
        <taxon>Bacteroidota</taxon>
        <taxon>Cytophagia</taxon>
        <taxon>Cytophagales</taxon>
        <taxon>Chryseotaleaceae</taxon>
        <taxon>Dawidia</taxon>
    </lineage>
</organism>
<keyword evidence="3" id="KW-1185">Reference proteome</keyword>
<protein>
    <submittedName>
        <fullName evidence="2">Uncharacterized protein</fullName>
    </submittedName>
</protein>
<feature type="transmembrane region" description="Helical" evidence="1">
    <location>
        <begin position="12"/>
        <end position="30"/>
    </location>
</feature>
<keyword evidence="1" id="KW-1133">Transmembrane helix</keyword>
<feature type="transmembrane region" description="Helical" evidence="1">
    <location>
        <begin position="205"/>
        <end position="222"/>
    </location>
</feature>
<feature type="transmembrane region" description="Helical" evidence="1">
    <location>
        <begin position="178"/>
        <end position="198"/>
    </location>
</feature>
<comment type="caution">
    <text evidence="2">The sequence shown here is derived from an EMBL/GenBank/DDBJ whole genome shotgun (WGS) entry which is preliminary data.</text>
</comment>
<feature type="transmembrane region" description="Helical" evidence="1">
    <location>
        <begin position="147"/>
        <end position="166"/>
    </location>
</feature>
<proteinExistence type="predicted"/>
<feature type="transmembrane region" description="Helical" evidence="1">
    <location>
        <begin position="86"/>
        <end position="104"/>
    </location>
</feature>
<name>A0AAP2D661_9BACT</name>
<keyword evidence="1" id="KW-0472">Membrane</keyword>
<accession>A0AAP2D661</accession>
<keyword evidence="1" id="KW-0812">Transmembrane</keyword>
<dbReference type="Proteomes" id="UP001319180">
    <property type="component" value="Unassembled WGS sequence"/>
</dbReference>
<gene>
    <name evidence="2" type="ORF">KK078_04655</name>
</gene>
<feature type="transmembrane region" description="Helical" evidence="1">
    <location>
        <begin position="110"/>
        <end position="127"/>
    </location>
</feature>
<feature type="transmembrane region" description="Helical" evidence="1">
    <location>
        <begin position="50"/>
        <end position="74"/>
    </location>
</feature>
<dbReference type="PANTHER" id="PTHR33802">
    <property type="entry name" value="SI:CH211-161H7.5-RELATED"/>
    <property type="match status" value="1"/>
</dbReference>
<evidence type="ECO:0000313" key="2">
    <source>
        <dbReference type="EMBL" id="MBT1685832.1"/>
    </source>
</evidence>
<feature type="transmembrane region" description="Helical" evidence="1">
    <location>
        <begin position="228"/>
        <end position="249"/>
    </location>
</feature>
<evidence type="ECO:0000313" key="3">
    <source>
        <dbReference type="Proteomes" id="UP001319180"/>
    </source>
</evidence>
<dbReference type="PANTHER" id="PTHR33802:SF1">
    <property type="entry name" value="XK-RELATED PROTEIN"/>
    <property type="match status" value="1"/>
</dbReference>
<reference evidence="2 3" key="1">
    <citation type="submission" date="2021-05" db="EMBL/GenBank/DDBJ databases">
        <title>A Polyphasic approach of four new species of the genus Ohtaekwangia: Ohtaekwangia histidinii sp. nov., Ohtaekwangia cretensis sp. nov., Ohtaekwangia indiensis sp. nov., Ohtaekwangia reichenbachii sp. nov. from diverse environment.</title>
        <authorList>
            <person name="Octaviana S."/>
        </authorList>
    </citation>
    <scope>NUCLEOTIDE SEQUENCE [LARGE SCALE GENOMIC DNA]</scope>
    <source>
        <strain evidence="2 3">PWU37</strain>
    </source>
</reference>
<dbReference type="AlphaFoldDB" id="A0AAP2D661"/>